<name>J9H3Y9_9ZZZZ</name>
<protein>
    <submittedName>
        <fullName evidence="1">Uncharacterized protein</fullName>
    </submittedName>
</protein>
<evidence type="ECO:0000313" key="1">
    <source>
        <dbReference type="EMBL" id="EJX08430.1"/>
    </source>
</evidence>
<organism evidence="1">
    <name type="scientific">gut metagenome</name>
    <dbReference type="NCBI Taxonomy" id="749906"/>
    <lineage>
        <taxon>unclassified sequences</taxon>
        <taxon>metagenomes</taxon>
        <taxon>organismal metagenomes</taxon>
    </lineage>
</organism>
<reference evidence="1" key="1">
    <citation type="journal article" date="2012" name="PLoS ONE">
        <title>Gene sets for utilization of primary and secondary nutrition supplies in the distal gut of endangered iberian lynx.</title>
        <authorList>
            <person name="Alcaide M."/>
            <person name="Messina E."/>
            <person name="Richter M."/>
            <person name="Bargiela R."/>
            <person name="Peplies J."/>
            <person name="Huws S.A."/>
            <person name="Newbold C.J."/>
            <person name="Golyshin P.N."/>
            <person name="Simon M.A."/>
            <person name="Lopez G."/>
            <person name="Yakimov M.M."/>
            <person name="Ferrer M."/>
        </authorList>
    </citation>
    <scope>NUCLEOTIDE SEQUENCE</scope>
</reference>
<comment type="caution">
    <text evidence="1">The sequence shown here is derived from an EMBL/GenBank/DDBJ whole genome shotgun (WGS) entry which is preliminary data.</text>
</comment>
<accession>J9H3Y9</accession>
<dbReference type="EMBL" id="AMCI01000627">
    <property type="protein sequence ID" value="EJX08430.1"/>
    <property type="molecule type" value="Genomic_DNA"/>
</dbReference>
<gene>
    <name evidence="1" type="ORF">EVA_03465</name>
</gene>
<sequence length="49" mass="5175">MLRPTAPLNFLAISSRVASEIGLKPSMKSAVIRGISSITAPILMPNPNI</sequence>
<dbReference type="AlphaFoldDB" id="J9H3Y9"/>
<proteinExistence type="predicted"/>